<dbReference type="GO" id="GO:0015171">
    <property type="term" value="F:amino acid transmembrane transporter activity"/>
    <property type="evidence" value="ECO:0007669"/>
    <property type="project" value="TreeGrafter"/>
</dbReference>
<dbReference type="Pfam" id="PF13906">
    <property type="entry name" value="AA_permease_C"/>
    <property type="match status" value="1"/>
</dbReference>
<evidence type="ECO:0000313" key="8">
    <source>
        <dbReference type="EMBL" id="NEM97661.1"/>
    </source>
</evidence>
<feature type="transmembrane region" description="Helical" evidence="6">
    <location>
        <begin position="304"/>
        <end position="329"/>
    </location>
</feature>
<dbReference type="AlphaFoldDB" id="A0A6B3LW47"/>
<evidence type="ECO:0000256" key="6">
    <source>
        <dbReference type="SAM" id="Phobius"/>
    </source>
</evidence>
<feature type="domain" description="Cationic amino acid transporter C-terminal" evidence="7">
    <location>
        <begin position="528"/>
        <end position="571"/>
    </location>
</feature>
<dbReference type="PANTHER" id="PTHR43243">
    <property type="entry name" value="INNER MEMBRANE TRANSPORTER YGJI-RELATED"/>
    <property type="match status" value="1"/>
</dbReference>
<dbReference type="GO" id="GO:0016020">
    <property type="term" value="C:membrane"/>
    <property type="evidence" value="ECO:0007669"/>
    <property type="project" value="UniProtKB-SubCell"/>
</dbReference>
<feature type="transmembrane region" description="Helical" evidence="6">
    <location>
        <begin position="505"/>
        <end position="522"/>
    </location>
</feature>
<keyword evidence="4 6" id="KW-1133">Transmembrane helix</keyword>
<evidence type="ECO:0000259" key="7">
    <source>
        <dbReference type="Pfam" id="PF13906"/>
    </source>
</evidence>
<comment type="subcellular location">
    <subcellularLocation>
        <location evidence="1">Membrane</location>
        <topology evidence="1">Multi-pass membrane protein</topology>
    </subcellularLocation>
</comment>
<name>A0A6B3LW47_9BACT</name>
<feature type="transmembrane region" description="Helical" evidence="6">
    <location>
        <begin position="465"/>
        <end position="485"/>
    </location>
</feature>
<evidence type="ECO:0000313" key="9">
    <source>
        <dbReference type="Proteomes" id="UP000474777"/>
    </source>
</evidence>
<organism evidence="8 9">
    <name type="scientific">Pontibacter burrus</name>
    <dbReference type="NCBI Taxonomy" id="2704466"/>
    <lineage>
        <taxon>Bacteria</taxon>
        <taxon>Pseudomonadati</taxon>
        <taxon>Bacteroidota</taxon>
        <taxon>Cytophagia</taxon>
        <taxon>Cytophagales</taxon>
        <taxon>Hymenobacteraceae</taxon>
        <taxon>Pontibacter</taxon>
    </lineage>
</organism>
<dbReference type="Proteomes" id="UP000474777">
    <property type="component" value="Unassembled WGS sequence"/>
</dbReference>
<keyword evidence="3 6" id="KW-0812">Transmembrane</keyword>
<reference evidence="8 9" key="1">
    <citation type="submission" date="2020-02" db="EMBL/GenBank/DDBJ databases">
        <authorList>
            <person name="Kim M.K."/>
        </authorList>
    </citation>
    <scope>NUCLEOTIDE SEQUENCE [LARGE SCALE GENOMIC DNA]</scope>
    <source>
        <strain evidence="8 9">BT327</strain>
    </source>
</reference>
<evidence type="ECO:0000256" key="4">
    <source>
        <dbReference type="ARBA" id="ARBA00022989"/>
    </source>
</evidence>
<keyword evidence="5 6" id="KW-0472">Membrane</keyword>
<feature type="transmembrane region" description="Helical" evidence="6">
    <location>
        <begin position="203"/>
        <end position="221"/>
    </location>
</feature>
<feature type="transmembrane region" description="Helical" evidence="6">
    <location>
        <begin position="349"/>
        <end position="371"/>
    </location>
</feature>
<dbReference type="Pfam" id="PF13520">
    <property type="entry name" value="AA_permease_2"/>
    <property type="match status" value="1"/>
</dbReference>
<protein>
    <submittedName>
        <fullName evidence="8">Amino acid permease</fullName>
    </submittedName>
</protein>
<dbReference type="InterPro" id="IPR002293">
    <property type="entry name" value="AA/rel_permease1"/>
</dbReference>
<keyword evidence="2" id="KW-0813">Transport</keyword>
<evidence type="ECO:0000256" key="2">
    <source>
        <dbReference type="ARBA" id="ARBA00022448"/>
    </source>
</evidence>
<feature type="transmembrane region" description="Helical" evidence="6">
    <location>
        <begin position="265"/>
        <end position="283"/>
    </location>
</feature>
<feature type="transmembrane region" description="Helical" evidence="6">
    <location>
        <begin position="41"/>
        <end position="63"/>
    </location>
</feature>
<evidence type="ECO:0000256" key="3">
    <source>
        <dbReference type="ARBA" id="ARBA00022692"/>
    </source>
</evidence>
<comment type="caution">
    <text evidence="8">The sequence shown here is derived from an EMBL/GenBank/DDBJ whole genome shotgun (WGS) entry which is preliminary data.</text>
</comment>
<proteinExistence type="predicted"/>
<dbReference type="PIRSF" id="PIRSF006060">
    <property type="entry name" value="AA_transporter"/>
    <property type="match status" value="1"/>
</dbReference>
<feature type="transmembrane region" description="Helical" evidence="6">
    <location>
        <begin position="552"/>
        <end position="568"/>
    </location>
</feature>
<feature type="transmembrane region" description="Helical" evidence="6">
    <location>
        <begin position="425"/>
        <end position="444"/>
    </location>
</feature>
<dbReference type="PANTHER" id="PTHR43243:SF4">
    <property type="entry name" value="CATIONIC AMINO ACID TRANSPORTER 4"/>
    <property type="match status" value="1"/>
</dbReference>
<dbReference type="RefSeq" id="WP_163914247.1">
    <property type="nucleotide sequence ID" value="NZ_JAAGWD010000003.1"/>
</dbReference>
<feature type="transmembrane region" description="Helical" evidence="6">
    <location>
        <begin position="233"/>
        <end position="253"/>
    </location>
</feature>
<accession>A0A6B3LW47</accession>
<gene>
    <name evidence="8" type="ORF">GXP69_08140</name>
</gene>
<sequence length="578" mass="63005">MRQFLQNITRRKSGTALLADYELDDSIQGTKLVRTLRLKDLVSFGIAAIIGAGIFSTIGNASAAGGPGVSLLFIFTAIACGFSALCYAQFASSIPVSGSAYTYAYASFGELVAWIIGWDLLMEYAIGNIAVAISWSDYFTALLQGLGMGIPEYLTMDFLSASRGFAEATELMAQGQALTDLPAYLQEAYLAWLNAPTLGSLRLVADIPALGITFLITYLVYIGIKESKRTANLLVLLKLIVILLVIVVGAFYVNPDNWSPFAPNGISGILKGVSAVFFAYIGFDAISTTAEECENPQRDLPRAMILALIICTTLYVILALILTGMVPYYELAVGDPLAFVFSRVDMDMMAGIVAVSAIVAMASVLLVFQYGQPRIWMSMSRDGLLPKIFSSIHPKYKTPWFATIVTGFVVAIPALFMNLTEVTDLTSIGTLFAFVLVCGGILVMEEKQKEMAVVHKGFRVPYINAKYALPPVLGIVVTLILVYSPETLSTLLSTEGGWEEFQHKLPLLGFIIVAAIMLVLSIQRNLSLIPVLGLLTNLYLMTELGITNWSRFLGWLVLGLILYFAYGYRNSKLGRHKL</sequence>
<keyword evidence="9" id="KW-1185">Reference proteome</keyword>
<evidence type="ECO:0000256" key="5">
    <source>
        <dbReference type="ARBA" id="ARBA00023136"/>
    </source>
</evidence>
<feature type="transmembrane region" description="Helical" evidence="6">
    <location>
        <begin position="69"/>
        <end position="88"/>
    </location>
</feature>
<evidence type="ECO:0000256" key="1">
    <source>
        <dbReference type="ARBA" id="ARBA00004141"/>
    </source>
</evidence>
<feature type="transmembrane region" description="Helical" evidence="6">
    <location>
        <begin position="529"/>
        <end position="546"/>
    </location>
</feature>
<dbReference type="EMBL" id="JAAGWD010000003">
    <property type="protein sequence ID" value="NEM97661.1"/>
    <property type="molecule type" value="Genomic_DNA"/>
</dbReference>
<feature type="transmembrane region" description="Helical" evidence="6">
    <location>
        <begin position="400"/>
        <end position="419"/>
    </location>
</feature>
<dbReference type="Gene3D" id="1.20.1740.10">
    <property type="entry name" value="Amino acid/polyamine transporter I"/>
    <property type="match status" value="1"/>
</dbReference>
<dbReference type="InterPro" id="IPR029485">
    <property type="entry name" value="CAT_C"/>
</dbReference>